<protein>
    <submittedName>
        <fullName evidence="1">Uncharacterized protein</fullName>
    </submittedName>
</protein>
<organism evidence="1 2">
    <name type="scientific">Taklimakanibacter albus</name>
    <dbReference type="NCBI Taxonomy" id="2800327"/>
    <lineage>
        <taxon>Bacteria</taxon>
        <taxon>Pseudomonadati</taxon>
        <taxon>Pseudomonadota</taxon>
        <taxon>Alphaproteobacteria</taxon>
        <taxon>Hyphomicrobiales</taxon>
        <taxon>Aestuariivirgaceae</taxon>
        <taxon>Taklimakanibacter</taxon>
    </lineage>
</organism>
<comment type="caution">
    <text evidence="1">The sequence shown here is derived from an EMBL/GenBank/DDBJ whole genome shotgun (WGS) entry which is preliminary data.</text>
</comment>
<accession>A0ACC5R167</accession>
<evidence type="ECO:0000313" key="1">
    <source>
        <dbReference type="EMBL" id="MBK1866347.1"/>
    </source>
</evidence>
<dbReference type="Proteomes" id="UP000616151">
    <property type="component" value="Unassembled WGS sequence"/>
</dbReference>
<reference evidence="1" key="1">
    <citation type="submission" date="2021-01" db="EMBL/GenBank/DDBJ databases">
        <authorList>
            <person name="Sun Q."/>
        </authorList>
    </citation>
    <scope>NUCLEOTIDE SEQUENCE</scope>
    <source>
        <strain evidence="1">YIM B02566</strain>
    </source>
</reference>
<keyword evidence="2" id="KW-1185">Reference proteome</keyword>
<name>A0ACC5R167_9HYPH</name>
<dbReference type="EMBL" id="JAENHL010000006">
    <property type="protein sequence ID" value="MBK1866347.1"/>
    <property type="molecule type" value="Genomic_DNA"/>
</dbReference>
<gene>
    <name evidence="1" type="ORF">JHL16_08280</name>
</gene>
<sequence>MHNRFVLGLTLGAAFGGLAGSFILTPPIGILIGAIVGVSCGMILHVLMT</sequence>
<proteinExistence type="predicted"/>
<evidence type="ECO:0000313" key="2">
    <source>
        <dbReference type="Proteomes" id="UP000616151"/>
    </source>
</evidence>